<dbReference type="InterPro" id="IPR007219">
    <property type="entry name" value="XnlR_reg_dom"/>
</dbReference>
<dbReference type="GO" id="GO:0006351">
    <property type="term" value="P:DNA-templated transcription"/>
    <property type="evidence" value="ECO:0007669"/>
    <property type="project" value="InterPro"/>
</dbReference>
<dbReference type="SMART" id="SM00066">
    <property type="entry name" value="GAL4"/>
    <property type="match status" value="1"/>
</dbReference>
<dbReference type="GO" id="GO:0000981">
    <property type="term" value="F:DNA-binding transcription factor activity, RNA polymerase II-specific"/>
    <property type="evidence" value="ECO:0007669"/>
    <property type="project" value="InterPro"/>
</dbReference>
<protein>
    <recommendedName>
        <fullName evidence="4">Zn(2)-C6 fungal-type domain-containing protein</fullName>
    </recommendedName>
</protein>
<evidence type="ECO:0000256" key="3">
    <source>
        <dbReference type="SAM" id="MobiDB-lite"/>
    </source>
</evidence>
<name>A0A6A5KK19_9PLEO</name>
<dbReference type="GO" id="GO:0008270">
    <property type="term" value="F:zinc ion binding"/>
    <property type="evidence" value="ECO:0007669"/>
    <property type="project" value="InterPro"/>
</dbReference>
<dbReference type="Proteomes" id="UP000800040">
    <property type="component" value="Unassembled WGS sequence"/>
</dbReference>
<evidence type="ECO:0000256" key="2">
    <source>
        <dbReference type="ARBA" id="ARBA00023242"/>
    </source>
</evidence>
<dbReference type="EMBL" id="ML975276">
    <property type="protein sequence ID" value="KAF1836227.1"/>
    <property type="molecule type" value="Genomic_DNA"/>
</dbReference>
<dbReference type="InterPro" id="IPR052783">
    <property type="entry name" value="Metabolic/Drug-Res_Regulator"/>
</dbReference>
<dbReference type="CDD" id="cd00067">
    <property type="entry name" value="GAL4"/>
    <property type="match status" value="1"/>
</dbReference>
<organism evidence="5 6">
    <name type="scientific">Decorospora gaudefroyi</name>
    <dbReference type="NCBI Taxonomy" id="184978"/>
    <lineage>
        <taxon>Eukaryota</taxon>
        <taxon>Fungi</taxon>
        <taxon>Dikarya</taxon>
        <taxon>Ascomycota</taxon>
        <taxon>Pezizomycotina</taxon>
        <taxon>Dothideomycetes</taxon>
        <taxon>Pleosporomycetidae</taxon>
        <taxon>Pleosporales</taxon>
        <taxon>Pleosporineae</taxon>
        <taxon>Pleosporaceae</taxon>
        <taxon>Decorospora</taxon>
    </lineage>
</organism>
<dbReference type="GO" id="GO:0045944">
    <property type="term" value="P:positive regulation of transcription by RNA polymerase II"/>
    <property type="evidence" value="ECO:0007669"/>
    <property type="project" value="TreeGrafter"/>
</dbReference>
<dbReference type="PROSITE" id="PS00463">
    <property type="entry name" value="ZN2_CY6_FUNGAL_1"/>
    <property type="match status" value="1"/>
</dbReference>
<dbReference type="Pfam" id="PF00172">
    <property type="entry name" value="Zn_clus"/>
    <property type="match status" value="1"/>
</dbReference>
<sequence length="711" mass="79156">MPTQSHAKRRSAAHPEEKPVKRTRVSRACDQCRVARERCDGLQPTCSTCSGTTRRCSYTANPKRRGIQPGYIRTLELALAWLFQQNTENETSLNEELARDGPSSLLLSRNSKESNKLHRRWRKAQFYVEVDKQLSGGEPSRHEQIESTSPHSSDEVSDVEAPSITNVTRNQDRQQDKEPDIGSSGAKQVLAVPEGCTSRSHMSTPMPPDSWKLFEIYFTNTQPWLPICEKHDVLKLAYSYPLQKLPIAVEQPDSGAHAELWSILAVASLYDSSTNCSAPPDKSSTRPTKLYETAKSMVPSEIGHFEIGHIKALLNLAVFNMAQSLTGAAWLLVGCAARVLEIMDQQTLLANPRHKHVYSGCFILDGMLALQLNRRPHLLKSDLEHIEAIDEDSLEEWQPWSGFDNSLHEGTRSPLLSLSTFNNLVELVDILLSLGQPPMLSYRKDIAERLERWKASLPAKLGHLHFNSAFAFFTPPAALLHVTYHCSWFAANPSDSSLSPLLEVLEQCQMQLGLQRLPPTIKCLIEVVDRLTIHLVLDDSARTRLQMLRTGIMGAWPRPIVQGGPQIPDTSVVPYRGHTTSVQTPTPDSVQSIFPNPQPVDQLAALPLATILPAPHLSTGSLLRPPSPRQTDPRFPEATSEFENFFDELASLDSATRPDNQPQFMQNLGFGPEASMADLFSEYVPMKSSAFLAHDSTAPVGFDQYSFYTSG</sequence>
<evidence type="ECO:0000256" key="1">
    <source>
        <dbReference type="ARBA" id="ARBA00022723"/>
    </source>
</evidence>
<reference evidence="5" key="1">
    <citation type="submission" date="2020-01" db="EMBL/GenBank/DDBJ databases">
        <authorList>
            <consortium name="DOE Joint Genome Institute"/>
            <person name="Haridas S."/>
            <person name="Albert R."/>
            <person name="Binder M."/>
            <person name="Bloem J."/>
            <person name="Labutti K."/>
            <person name="Salamov A."/>
            <person name="Andreopoulos B."/>
            <person name="Baker S.E."/>
            <person name="Barry K."/>
            <person name="Bills G."/>
            <person name="Bluhm B.H."/>
            <person name="Cannon C."/>
            <person name="Castanera R."/>
            <person name="Culley D.E."/>
            <person name="Daum C."/>
            <person name="Ezra D."/>
            <person name="Gonzalez J.B."/>
            <person name="Henrissat B."/>
            <person name="Kuo A."/>
            <person name="Liang C."/>
            <person name="Lipzen A."/>
            <person name="Lutzoni F."/>
            <person name="Magnuson J."/>
            <person name="Mondo S."/>
            <person name="Nolan M."/>
            <person name="Ohm R."/>
            <person name="Pangilinan J."/>
            <person name="Park H.-J."/>
            <person name="Ramirez L."/>
            <person name="Alfaro M."/>
            <person name="Sun H."/>
            <person name="Tritt A."/>
            <person name="Yoshinaga Y."/>
            <person name="Zwiers L.-H."/>
            <person name="Turgeon B.G."/>
            <person name="Goodwin S.B."/>
            <person name="Spatafora J.W."/>
            <person name="Crous P.W."/>
            <person name="Grigoriev I.V."/>
        </authorList>
    </citation>
    <scope>NUCLEOTIDE SEQUENCE</scope>
    <source>
        <strain evidence="5">P77</strain>
    </source>
</reference>
<dbReference type="Pfam" id="PF04082">
    <property type="entry name" value="Fungal_trans"/>
    <property type="match status" value="1"/>
</dbReference>
<dbReference type="InterPro" id="IPR001138">
    <property type="entry name" value="Zn2Cys6_DnaBD"/>
</dbReference>
<keyword evidence="2" id="KW-0539">Nucleus</keyword>
<dbReference type="GO" id="GO:0003677">
    <property type="term" value="F:DNA binding"/>
    <property type="evidence" value="ECO:0007669"/>
    <property type="project" value="InterPro"/>
</dbReference>
<dbReference type="PANTHER" id="PTHR47655">
    <property type="entry name" value="QUINIC ACID UTILIZATION ACTIVATOR"/>
    <property type="match status" value="1"/>
</dbReference>
<dbReference type="CDD" id="cd12148">
    <property type="entry name" value="fungal_TF_MHR"/>
    <property type="match status" value="1"/>
</dbReference>
<evidence type="ECO:0000313" key="5">
    <source>
        <dbReference type="EMBL" id="KAF1836227.1"/>
    </source>
</evidence>
<proteinExistence type="predicted"/>
<dbReference type="Gene3D" id="4.10.240.10">
    <property type="entry name" value="Zn(2)-C6 fungal-type DNA-binding domain"/>
    <property type="match status" value="1"/>
</dbReference>
<feature type="region of interest" description="Disordered" evidence="3">
    <location>
        <begin position="1"/>
        <end position="24"/>
    </location>
</feature>
<gene>
    <name evidence="5" type="ORF">BDW02DRAFT_249508</name>
</gene>
<dbReference type="OrthoDB" id="3364175at2759"/>
<dbReference type="InterPro" id="IPR036864">
    <property type="entry name" value="Zn2-C6_fun-type_DNA-bd_sf"/>
</dbReference>
<accession>A0A6A5KK19</accession>
<evidence type="ECO:0000313" key="6">
    <source>
        <dbReference type="Proteomes" id="UP000800040"/>
    </source>
</evidence>
<feature type="compositionally biased region" description="Basic residues" evidence="3">
    <location>
        <begin position="1"/>
        <end position="12"/>
    </location>
</feature>
<feature type="region of interest" description="Disordered" evidence="3">
    <location>
        <begin position="93"/>
        <end position="114"/>
    </location>
</feature>
<dbReference type="PANTHER" id="PTHR47655:SF2">
    <property type="entry name" value="QUINIC ACID UTILIZATION ACTIVATOR"/>
    <property type="match status" value="1"/>
</dbReference>
<dbReference type="SUPFAM" id="SSF57701">
    <property type="entry name" value="Zn2/Cys6 DNA-binding domain"/>
    <property type="match status" value="1"/>
</dbReference>
<feature type="compositionally biased region" description="Basic and acidic residues" evidence="3">
    <location>
        <begin position="170"/>
        <end position="180"/>
    </location>
</feature>
<keyword evidence="1" id="KW-0479">Metal-binding</keyword>
<feature type="domain" description="Zn(2)-C6 fungal-type" evidence="4">
    <location>
        <begin position="28"/>
        <end position="58"/>
    </location>
</feature>
<dbReference type="AlphaFoldDB" id="A0A6A5KK19"/>
<keyword evidence="6" id="KW-1185">Reference proteome</keyword>
<evidence type="ECO:0000259" key="4">
    <source>
        <dbReference type="PROSITE" id="PS50048"/>
    </source>
</evidence>
<dbReference type="PROSITE" id="PS50048">
    <property type="entry name" value="ZN2_CY6_FUNGAL_2"/>
    <property type="match status" value="1"/>
</dbReference>
<feature type="region of interest" description="Disordered" evidence="3">
    <location>
        <begin position="132"/>
        <end position="204"/>
    </location>
</feature>